<dbReference type="InterPro" id="IPR010090">
    <property type="entry name" value="Phage_tape_meas"/>
</dbReference>
<dbReference type="EMBL" id="AZMM01018548">
    <property type="protein sequence ID" value="ETJ19140.1"/>
    <property type="molecule type" value="Genomic_DNA"/>
</dbReference>
<feature type="domain" description="Phage tail tape measure protein" evidence="3">
    <location>
        <begin position="101"/>
        <end position="295"/>
    </location>
</feature>
<comment type="caution">
    <text evidence="4">The sequence shown here is derived from an EMBL/GenBank/DDBJ whole genome shotgun (WGS) entry which is preliminary data.</text>
</comment>
<reference evidence="4" key="1">
    <citation type="submission" date="2013-12" db="EMBL/GenBank/DDBJ databases">
        <title>A Varibaculum cambriense genome reconstructed from a premature infant gut community with otherwise low bacterial novelty that shifts toward anaerobic metabolism during the third week of life.</title>
        <authorList>
            <person name="Brown C.T."/>
            <person name="Sharon I."/>
            <person name="Thomas B.C."/>
            <person name="Castelle C.J."/>
            <person name="Morowitz M.J."/>
            <person name="Banfield J.F."/>
        </authorList>
    </citation>
    <scope>NUCLEOTIDE SEQUENCE</scope>
</reference>
<feature type="transmembrane region" description="Helical" evidence="2">
    <location>
        <begin position="418"/>
        <end position="439"/>
    </location>
</feature>
<evidence type="ECO:0000256" key="2">
    <source>
        <dbReference type="SAM" id="Phobius"/>
    </source>
</evidence>
<dbReference type="Gene3D" id="1.20.120.20">
    <property type="entry name" value="Apolipoprotein"/>
    <property type="match status" value="1"/>
</dbReference>
<proteinExistence type="predicted"/>
<feature type="transmembrane region" description="Helical" evidence="2">
    <location>
        <begin position="451"/>
        <end position="475"/>
    </location>
</feature>
<evidence type="ECO:0000313" key="4">
    <source>
        <dbReference type="EMBL" id="ETJ19140.1"/>
    </source>
</evidence>
<keyword evidence="2" id="KW-1133">Transmembrane helix</keyword>
<dbReference type="PANTHER" id="PTHR37813">
    <property type="entry name" value="FELS-2 PROPHAGE PROTEIN"/>
    <property type="match status" value="1"/>
</dbReference>
<name>W1WPW5_9ZZZZ</name>
<gene>
    <name evidence="4" type="ORF">Q604_UNBC18548G0012</name>
</gene>
<keyword evidence="2" id="KW-0472">Membrane</keyword>
<dbReference type="AlphaFoldDB" id="W1WPW5"/>
<evidence type="ECO:0000259" key="3">
    <source>
        <dbReference type="Pfam" id="PF10145"/>
    </source>
</evidence>
<feature type="transmembrane region" description="Helical" evidence="2">
    <location>
        <begin position="481"/>
        <end position="507"/>
    </location>
</feature>
<dbReference type="NCBIfam" id="TIGR01760">
    <property type="entry name" value="tape_meas_TP901"/>
    <property type="match status" value="1"/>
</dbReference>
<dbReference type="Pfam" id="PF10145">
    <property type="entry name" value="PhageMin_Tail"/>
    <property type="match status" value="1"/>
</dbReference>
<organism evidence="4">
    <name type="scientific">human gut metagenome</name>
    <dbReference type="NCBI Taxonomy" id="408170"/>
    <lineage>
        <taxon>unclassified sequences</taxon>
        <taxon>metagenomes</taxon>
        <taxon>organismal metagenomes</taxon>
    </lineage>
</organism>
<evidence type="ECO:0000256" key="1">
    <source>
        <dbReference type="ARBA" id="ARBA00022612"/>
    </source>
</evidence>
<accession>W1WPW5</accession>
<sequence>MEIFKLFGTILIKDEEALQKLNNVDEVAQNTSSKFSNMISNIGKIGLALGAAAGTALVAVGKSIVDVSSEFQKACNQLQASTGATDKEMQGLSQTMKEIYADNYGESFEDVANAMAEVQKQTGLTGDALKNTTENALALRDTFDFEVNESVRSAQMMMEQFGLTSDEAFNLIAQGAQSGLDKNGDLLDTINEYSVHFEQAGFSAEEMFNMLQNGTEAGTFSVDKLGDAVKEFGIRMKDGTADDAIKKLGLSVDDTTSKFAKGGESAKKATSDIMTKLFELKDPLEQNTLGTQLFGTMWEDLGVDGVKALMNINGEFDKTKKSIDDVKNIKYNDIGSALEGIKRSIQVGLLLPLGEQILPLLSDFANWFANTGVPALQAFGSYLSGGFTAAFSVVTGVINGFKNGLQAIKTFASQNQTALALLGVAIGTLTVAILAYNAAKIASAVASGAETVAIVAMYAAEAIATGVTTGLTVATTALSTVMAFLTSPITLVIAAIGLLVAAGVLLYQNWDTVKAKATEIWSGIQNVITTVLTAIQNTINTVLNTIKNIINTVLSAIQTAIQIYFNMYKTIIVTIITAIKTVITTIWNGIKAVFSNILNAIKSVITIQFNAYKTAITTTLNAIKSVVSSVWNGIKSVVSSVCSSISSTVSNKFNTVKNTISNIMNGAKNIVSNALNKIKGFFSSCHLSLPKIKLPHIKISGKLSINPPSVPKFSVSYYADGGIMTKPTLFGINGNKAMVGGEAGPEAILPLNNFYKYLDKKLDDETKPYTYNVNINFGDVTVKNESDLNKLTDAIDKKLQTLINRNKKLKGDVTVV</sequence>
<dbReference type="InterPro" id="IPR016024">
    <property type="entry name" value="ARM-type_fold"/>
</dbReference>
<protein>
    <submittedName>
        <fullName evidence="4">Phage tail tape measure protein, TP901 family</fullName>
    </submittedName>
</protein>
<dbReference type="SUPFAM" id="SSF48371">
    <property type="entry name" value="ARM repeat"/>
    <property type="match status" value="1"/>
</dbReference>
<keyword evidence="1" id="KW-1188">Viral release from host cell</keyword>
<keyword evidence="2" id="KW-0812">Transmembrane</keyword>
<dbReference type="PANTHER" id="PTHR37813:SF1">
    <property type="entry name" value="FELS-2 PROPHAGE PROTEIN"/>
    <property type="match status" value="1"/>
</dbReference>